<comment type="caution">
    <text evidence="1">The sequence shown here is derived from an EMBL/GenBank/DDBJ whole genome shotgun (WGS) entry which is preliminary data.</text>
</comment>
<dbReference type="Gene3D" id="3.40.50.1000">
    <property type="entry name" value="HAD superfamily/HAD-like"/>
    <property type="match status" value="2"/>
</dbReference>
<gene>
    <name evidence="1" type="ORF">ACFFRE_10270</name>
</gene>
<dbReference type="InterPro" id="IPR006357">
    <property type="entry name" value="HAD-SF_hydro_IIA"/>
</dbReference>
<protein>
    <submittedName>
        <fullName evidence="1">HAD-IIA family hydrolase</fullName>
    </submittedName>
</protein>
<dbReference type="Pfam" id="PF13344">
    <property type="entry name" value="Hydrolase_6"/>
    <property type="match status" value="1"/>
</dbReference>
<organism evidence="1 2">
    <name type="scientific">Aciditerrimonas ferrireducens</name>
    <dbReference type="NCBI Taxonomy" id="667306"/>
    <lineage>
        <taxon>Bacteria</taxon>
        <taxon>Bacillati</taxon>
        <taxon>Actinomycetota</taxon>
        <taxon>Acidimicrobiia</taxon>
        <taxon>Acidimicrobiales</taxon>
        <taxon>Acidimicrobiaceae</taxon>
        <taxon>Aciditerrimonas</taxon>
    </lineage>
</organism>
<keyword evidence="2" id="KW-1185">Reference proteome</keyword>
<evidence type="ECO:0000313" key="1">
    <source>
        <dbReference type="EMBL" id="MFC0082514.1"/>
    </source>
</evidence>
<dbReference type="PANTHER" id="PTHR19288">
    <property type="entry name" value="4-NITROPHENYLPHOSPHATASE-RELATED"/>
    <property type="match status" value="1"/>
</dbReference>
<dbReference type="GO" id="GO:0016787">
    <property type="term" value="F:hydrolase activity"/>
    <property type="evidence" value="ECO:0007669"/>
    <property type="project" value="UniProtKB-KW"/>
</dbReference>
<proteinExistence type="predicted"/>
<dbReference type="Proteomes" id="UP001589788">
    <property type="component" value="Unassembled WGS sequence"/>
</dbReference>
<reference evidence="1 2" key="1">
    <citation type="submission" date="2024-09" db="EMBL/GenBank/DDBJ databases">
        <authorList>
            <person name="Sun Q."/>
            <person name="Mori K."/>
        </authorList>
    </citation>
    <scope>NUCLEOTIDE SEQUENCE [LARGE SCALE GENOMIC DNA]</scope>
    <source>
        <strain evidence="1 2">JCM 15389</strain>
    </source>
</reference>
<dbReference type="SUPFAM" id="SSF56784">
    <property type="entry name" value="HAD-like"/>
    <property type="match status" value="1"/>
</dbReference>
<dbReference type="EMBL" id="JBHLYQ010000110">
    <property type="protein sequence ID" value="MFC0082514.1"/>
    <property type="molecule type" value="Genomic_DNA"/>
</dbReference>
<dbReference type="RefSeq" id="WP_377790118.1">
    <property type="nucleotide sequence ID" value="NZ_JBHLYQ010000110.1"/>
</dbReference>
<dbReference type="Pfam" id="PF13242">
    <property type="entry name" value="Hydrolase_like"/>
    <property type="match status" value="1"/>
</dbReference>
<accession>A0ABV6C886</accession>
<dbReference type="InterPro" id="IPR036412">
    <property type="entry name" value="HAD-like_sf"/>
</dbReference>
<dbReference type="InterPro" id="IPR023214">
    <property type="entry name" value="HAD_sf"/>
</dbReference>
<dbReference type="NCBIfam" id="TIGR01460">
    <property type="entry name" value="HAD-SF-IIA"/>
    <property type="match status" value="1"/>
</dbReference>
<dbReference type="PANTHER" id="PTHR19288:SF46">
    <property type="entry name" value="HALOACID DEHALOGENASE-LIKE HYDROLASE DOMAIN-CONTAINING PROTEIN 2"/>
    <property type="match status" value="1"/>
</dbReference>
<sequence>MAEAPAGTWVVDLDGVVWLTGTPLPGVGEAVGELRRAGFGVLFVTNNAEPTKAELRARLERAGIPAAPEEILSSADATASLVRSGDRVLAVGGAGLAEALAARGAERLDPPRTEEGRELAAVPEVAAVAVGLTRAFDFPVLAIAAAAARRCGRLIGTNEDPTHPSPEGLLPGSGALVAAVAVAAEMTPVYAGKPHAAMVDLVRQRASRIVAVVGDRPATDGRFAQRLGVPFCHVRSGVLAPGEAVDPPPQLAGDSLLAVVQAALADPGALDAPIPAG</sequence>
<keyword evidence="1" id="KW-0378">Hydrolase</keyword>
<name>A0ABV6C886_9ACTN</name>
<evidence type="ECO:0000313" key="2">
    <source>
        <dbReference type="Proteomes" id="UP001589788"/>
    </source>
</evidence>